<sequence length="362" mass="41200">MLFKIFLIQLLILHLCFGLDLFCRNLKGKKVDWFVAYKLPDLPSTNKGTQFLYTDSKSSKWILSDLAITDPKSAIGKTFSQFWEVKKNSKIFYAIYNDDNPSLNKTDSYRAHMKGAMAFDDFTGFWISHSVPKFIDLNKRHYTYPDSGLKYGQTFFCGTFSVTALMEIGKHLEYAQPSISHSNIPKSFSILFPALFRAIQKKRLSEKSGDFTVSQIVETLAGIKLKLFSKNKKFDKDLYSNFLGKELKASFFVQSWLNGGGTDLASFCDVRNEKVYNLRSMKLDNGKYSFTSSKDHSKWAISVEANKKVVCIADINRQKSQHLRGGGAICIENLNLWNLFQSSIDTIECCGNFGKKIAKKCD</sequence>
<dbReference type="CDD" id="cd09120">
    <property type="entry name" value="PLDc_DNaseII_1"/>
    <property type="match status" value="1"/>
</dbReference>
<dbReference type="AlphaFoldDB" id="A0A914YNV4"/>
<organism evidence="4 5">
    <name type="scientific">Panagrolaimus superbus</name>
    <dbReference type="NCBI Taxonomy" id="310955"/>
    <lineage>
        <taxon>Eukaryota</taxon>
        <taxon>Metazoa</taxon>
        <taxon>Ecdysozoa</taxon>
        <taxon>Nematoda</taxon>
        <taxon>Chromadorea</taxon>
        <taxon>Rhabditida</taxon>
        <taxon>Tylenchina</taxon>
        <taxon>Panagrolaimomorpha</taxon>
        <taxon>Panagrolaimoidea</taxon>
        <taxon>Panagrolaimidae</taxon>
        <taxon>Panagrolaimus</taxon>
    </lineage>
</organism>
<accession>A0A914YNV4</accession>
<evidence type="ECO:0000313" key="5">
    <source>
        <dbReference type="WBParaSite" id="PSU_v2.g21103.t1"/>
    </source>
</evidence>
<evidence type="ECO:0000256" key="1">
    <source>
        <dbReference type="ARBA" id="ARBA00007527"/>
    </source>
</evidence>
<reference evidence="5" key="1">
    <citation type="submission" date="2022-11" db="UniProtKB">
        <authorList>
            <consortium name="WormBaseParasite"/>
        </authorList>
    </citation>
    <scope>IDENTIFICATION</scope>
</reference>
<evidence type="ECO:0000256" key="3">
    <source>
        <dbReference type="SAM" id="SignalP"/>
    </source>
</evidence>
<keyword evidence="3" id="KW-0732">Signal</keyword>
<evidence type="ECO:0000256" key="2">
    <source>
        <dbReference type="ARBA" id="ARBA00022801"/>
    </source>
</evidence>
<dbReference type="PANTHER" id="PTHR10858">
    <property type="entry name" value="DEOXYRIBONUCLEASE II"/>
    <property type="match status" value="1"/>
</dbReference>
<dbReference type="Proteomes" id="UP000887577">
    <property type="component" value="Unplaced"/>
</dbReference>
<dbReference type="InterPro" id="IPR004947">
    <property type="entry name" value="DNase_II"/>
</dbReference>
<dbReference type="GO" id="GO:0004531">
    <property type="term" value="F:deoxyribonuclease II activity"/>
    <property type="evidence" value="ECO:0007669"/>
    <property type="project" value="InterPro"/>
</dbReference>
<dbReference type="WBParaSite" id="PSU_v2.g21103.t1">
    <property type="protein sequence ID" value="PSU_v2.g21103.t1"/>
    <property type="gene ID" value="PSU_v2.g21103"/>
</dbReference>
<dbReference type="GO" id="GO:0006309">
    <property type="term" value="P:apoptotic DNA fragmentation"/>
    <property type="evidence" value="ECO:0007669"/>
    <property type="project" value="TreeGrafter"/>
</dbReference>
<dbReference type="CDD" id="cd09121">
    <property type="entry name" value="PLDc_DNaseII_2"/>
    <property type="match status" value="1"/>
</dbReference>
<feature type="chain" id="PRO_5037594448" evidence="3">
    <location>
        <begin position="19"/>
        <end position="362"/>
    </location>
</feature>
<proteinExistence type="inferred from homology"/>
<protein>
    <submittedName>
        <fullName evidence="5">Deoxyribonuclease II</fullName>
    </submittedName>
</protein>
<keyword evidence="4" id="KW-1185">Reference proteome</keyword>
<comment type="similarity">
    <text evidence="1">Belongs to the DNase II family.</text>
</comment>
<feature type="signal peptide" evidence="3">
    <location>
        <begin position="1"/>
        <end position="18"/>
    </location>
</feature>
<dbReference type="PANTHER" id="PTHR10858:SF30">
    <property type="entry name" value="CELL-DEATH-RELATED NUCLEASE 7"/>
    <property type="match status" value="1"/>
</dbReference>
<keyword evidence="2" id="KW-0378">Hydrolase</keyword>
<name>A0A914YNV4_9BILA</name>
<evidence type="ECO:0000313" key="4">
    <source>
        <dbReference type="Proteomes" id="UP000887577"/>
    </source>
</evidence>
<dbReference type="Pfam" id="PF03265">
    <property type="entry name" value="DNase_II"/>
    <property type="match status" value="1"/>
</dbReference>